<proteinExistence type="predicted"/>
<feature type="compositionally biased region" description="Polar residues" evidence="1">
    <location>
        <begin position="21"/>
        <end position="35"/>
    </location>
</feature>
<sequence>VSSGEVPISCTVSTKKREPSSNKAGKNSLQKQVLRSTKVGRVFAIPPNETARRRSGGMPFTQIQASPSGTQSAQHTLQGHRQSVRNPPHHPHKSKELPQSQLHKTSRAPKDVPLQTTNTKQRQRQQGAMPKPLLSVCECEVRV</sequence>
<dbReference type="Proteomes" id="UP001311232">
    <property type="component" value="Unassembled WGS sequence"/>
</dbReference>
<feature type="compositionally biased region" description="Polar residues" evidence="1">
    <location>
        <begin position="61"/>
        <end position="85"/>
    </location>
</feature>
<reference evidence="2 3" key="1">
    <citation type="submission" date="2021-06" db="EMBL/GenBank/DDBJ databases">
        <authorList>
            <person name="Palmer J.M."/>
        </authorList>
    </citation>
    <scope>NUCLEOTIDE SEQUENCE [LARGE SCALE GENOMIC DNA]</scope>
    <source>
        <strain evidence="2 3">MEX-2019</strain>
        <tissue evidence="2">Muscle</tissue>
    </source>
</reference>
<feature type="region of interest" description="Disordered" evidence="1">
    <location>
        <begin position="1"/>
        <end position="134"/>
    </location>
</feature>
<feature type="compositionally biased region" description="Low complexity" evidence="1">
    <location>
        <begin position="115"/>
        <end position="126"/>
    </location>
</feature>
<accession>A0AAV9R9R5</accession>
<evidence type="ECO:0000313" key="2">
    <source>
        <dbReference type="EMBL" id="KAK5605539.1"/>
    </source>
</evidence>
<dbReference type="EMBL" id="JAHHUM010002220">
    <property type="protein sequence ID" value="KAK5605539.1"/>
    <property type="molecule type" value="Genomic_DNA"/>
</dbReference>
<comment type="caution">
    <text evidence="2">The sequence shown here is derived from an EMBL/GenBank/DDBJ whole genome shotgun (WGS) entry which is preliminary data.</text>
</comment>
<protein>
    <recommendedName>
        <fullName evidence="4">Kinesin family member 24</fullName>
    </recommendedName>
</protein>
<dbReference type="AlphaFoldDB" id="A0AAV9R9R5"/>
<gene>
    <name evidence="2" type="ORF">CRENBAI_010590</name>
</gene>
<keyword evidence="3" id="KW-1185">Reference proteome</keyword>
<name>A0AAV9R9R5_9TELE</name>
<evidence type="ECO:0008006" key="4">
    <source>
        <dbReference type="Google" id="ProtNLM"/>
    </source>
</evidence>
<evidence type="ECO:0000256" key="1">
    <source>
        <dbReference type="SAM" id="MobiDB-lite"/>
    </source>
</evidence>
<evidence type="ECO:0000313" key="3">
    <source>
        <dbReference type="Proteomes" id="UP001311232"/>
    </source>
</evidence>
<feature type="non-terminal residue" evidence="2">
    <location>
        <position position="1"/>
    </location>
</feature>
<organism evidence="2 3">
    <name type="scientific">Crenichthys baileyi</name>
    <name type="common">White River springfish</name>
    <dbReference type="NCBI Taxonomy" id="28760"/>
    <lineage>
        <taxon>Eukaryota</taxon>
        <taxon>Metazoa</taxon>
        <taxon>Chordata</taxon>
        <taxon>Craniata</taxon>
        <taxon>Vertebrata</taxon>
        <taxon>Euteleostomi</taxon>
        <taxon>Actinopterygii</taxon>
        <taxon>Neopterygii</taxon>
        <taxon>Teleostei</taxon>
        <taxon>Neoteleostei</taxon>
        <taxon>Acanthomorphata</taxon>
        <taxon>Ovalentaria</taxon>
        <taxon>Atherinomorphae</taxon>
        <taxon>Cyprinodontiformes</taxon>
        <taxon>Goodeidae</taxon>
        <taxon>Crenichthys</taxon>
    </lineage>
</organism>